<organism evidence="9 10">
    <name type="scientific">Cylicocyclus nassatus</name>
    <name type="common">Nematode worm</name>
    <dbReference type="NCBI Taxonomy" id="53992"/>
    <lineage>
        <taxon>Eukaryota</taxon>
        <taxon>Metazoa</taxon>
        <taxon>Ecdysozoa</taxon>
        <taxon>Nematoda</taxon>
        <taxon>Chromadorea</taxon>
        <taxon>Rhabditida</taxon>
        <taxon>Rhabditina</taxon>
        <taxon>Rhabditomorpha</taxon>
        <taxon>Strongyloidea</taxon>
        <taxon>Strongylidae</taxon>
        <taxon>Cylicocyclus</taxon>
    </lineage>
</organism>
<protein>
    <recommendedName>
        <fullName evidence="3">acid phosphatase</fullName>
        <ecNumber evidence="3">3.1.3.2</ecNumber>
    </recommendedName>
</protein>
<dbReference type="InterPro" id="IPR050645">
    <property type="entry name" value="Histidine_acid_phosphatase"/>
</dbReference>
<feature type="chain" id="PRO_5041232649" description="acid phosphatase" evidence="8">
    <location>
        <begin position="17"/>
        <end position="440"/>
    </location>
</feature>
<evidence type="ECO:0000256" key="1">
    <source>
        <dbReference type="ARBA" id="ARBA00000032"/>
    </source>
</evidence>
<keyword evidence="5" id="KW-0378">Hydrolase</keyword>
<keyword evidence="6" id="KW-1015">Disulfide bond</keyword>
<comment type="catalytic activity">
    <reaction evidence="1">
        <text>a phosphate monoester + H2O = an alcohol + phosphate</text>
        <dbReference type="Rhea" id="RHEA:15017"/>
        <dbReference type="ChEBI" id="CHEBI:15377"/>
        <dbReference type="ChEBI" id="CHEBI:30879"/>
        <dbReference type="ChEBI" id="CHEBI:43474"/>
        <dbReference type="ChEBI" id="CHEBI:67140"/>
        <dbReference type="EC" id="3.1.3.2"/>
    </reaction>
</comment>
<evidence type="ECO:0000256" key="6">
    <source>
        <dbReference type="ARBA" id="ARBA00023157"/>
    </source>
</evidence>
<dbReference type="EMBL" id="CATQJL010000316">
    <property type="protein sequence ID" value="CAJ0605941.1"/>
    <property type="molecule type" value="Genomic_DNA"/>
</dbReference>
<dbReference type="Gene3D" id="3.40.50.1240">
    <property type="entry name" value="Phosphoglycerate mutase-like"/>
    <property type="match status" value="1"/>
</dbReference>
<evidence type="ECO:0000313" key="9">
    <source>
        <dbReference type="EMBL" id="CAJ0605941.1"/>
    </source>
</evidence>
<dbReference type="Proteomes" id="UP001176961">
    <property type="component" value="Unassembled WGS sequence"/>
</dbReference>
<evidence type="ECO:0000256" key="5">
    <source>
        <dbReference type="ARBA" id="ARBA00022801"/>
    </source>
</evidence>
<sequence>MLPLLLIVTLRIGVQAIKDGEMELLLVQAMWRHGDRSPTRTYKNDPIREANWTFGGGGWGQLTPIGMRQMYNLGKSIRQKYIDSGFLSKQYSSKEIYIRSTDVNRTIISAMCNTMGMYGDTGNAGTDYPSDSNWLAGYTPIPVHTTFNDAGIHGRCKRRMQLWELAKASRELQDYKNSEDVSNLLEFLKEKSGETIGLDNVHDVRDPLYIEQIHFKEALKDVAPWFSDAVFDNITKLYDQTIRYRSGLFDSKIVVNGLDIGHELMRIRGGAFINELVTRMNHKFDCRDSNEAGCKWINGLKYYAYSVHDATVFQLFAIMGIERKVIIPGVFPEYSAAAFIELWYNKTDNQPYFKILYRANETSSIYPVTEKINECVGKEYCSLQVFRDFAEKVKLHKSVSELCDEDPIGEAGPISKSSFAKSSFQVSLSSTAVLLTWMML</sequence>
<dbReference type="PROSITE" id="PS00616">
    <property type="entry name" value="HIS_ACID_PHOSPHAT_1"/>
    <property type="match status" value="1"/>
</dbReference>
<keyword evidence="7" id="KW-0325">Glycoprotein</keyword>
<dbReference type="CDD" id="cd07061">
    <property type="entry name" value="HP_HAP_like"/>
    <property type="match status" value="1"/>
</dbReference>
<evidence type="ECO:0000313" key="10">
    <source>
        <dbReference type="Proteomes" id="UP001176961"/>
    </source>
</evidence>
<gene>
    <name evidence="9" type="ORF">CYNAS_LOCUS17924</name>
</gene>
<evidence type="ECO:0000256" key="3">
    <source>
        <dbReference type="ARBA" id="ARBA00012646"/>
    </source>
</evidence>
<evidence type="ECO:0000256" key="7">
    <source>
        <dbReference type="ARBA" id="ARBA00023180"/>
    </source>
</evidence>
<dbReference type="EC" id="3.1.3.2" evidence="3"/>
<evidence type="ECO:0000256" key="8">
    <source>
        <dbReference type="SAM" id="SignalP"/>
    </source>
</evidence>
<evidence type="ECO:0000256" key="2">
    <source>
        <dbReference type="ARBA" id="ARBA00005375"/>
    </source>
</evidence>
<proteinExistence type="inferred from homology"/>
<feature type="signal peptide" evidence="8">
    <location>
        <begin position="1"/>
        <end position="16"/>
    </location>
</feature>
<evidence type="ECO:0000256" key="4">
    <source>
        <dbReference type="ARBA" id="ARBA00022729"/>
    </source>
</evidence>
<reference evidence="9" key="1">
    <citation type="submission" date="2023-07" db="EMBL/GenBank/DDBJ databases">
        <authorList>
            <consortium name="CYATHOMIX"/>
        </authorList>
    </citation>
    <scope>NUCLEOTIDE SEQUENCE</scope>
    <source>
        <strain evidence="9">N/A</strain>
    </source>
</reference>
<dbReference type="Pfam" id="PF00328">
    <property type="entry name" value="His_Phos_2"/>
    <property type="match status" value="1"/>
</dbReference>
<accession>A0AA36H893</accession>
<name>A0AA36H893_CYLNA</name>
<dbReference type="AlphaFoldDB" id="A0AA36H893"/>
<dbReference type="GO" id="GO:0003993">
    <property type="term" value="F:acid phosphatase activity"/>
    <property type="evidence" value="ECO:0007669"/>
    <property type="project" value="UniProtKB-EC"/>
</dbReference>
<dbReference type="PANTHER" id="PTHR11567:SF211">
    <property type="entry name" value="PROSTATIC ACID PHOSPHATASE"/>
    <property type="match status" value="1"/>
</dbReference>
<dbReference type="InterPro" id="IPR029033">
    <property type="entry name" value="His_PPase_superfam"/>
</dbReference>
<keyword evidence="4 8" id="KW-0732">Signal</keyword>
<dbReference type="PANTHER" id="PTHR11567">
    <property type="entry name" value="ACID PHOSPHATASE-RELATED"/>
    <property type="match status" value="1"/>
</dbReference>
<dbReference type="InterPro" id="IPR000560">
    <property type="entry name" value="His_Pase_clade-2"/>
</dbReference>
<keyword evidence="10" id="KW-1185">Reference proteome</keyword>
<dbReference type="SUPFAM" id="SSF53254">
    <property type="entry name" value="Phosphoglycerate mutase-like"/>
    <property type="match status" value="1"/>
</dbReference>
<comment type="similarity">
    <text evidence="2">Belongs to the histidine acid phosphatase family.</text>
</comment>
<comment type="caution">
    <text evidence="9">The sequence shown here is derived from an EMBL/GenBank/DDBJ whole genome shotgun (WGS) entry which is preliminary data.</text>
</comment>
<dbReference type="InterPro" id="IPR033379">
    <property type="entry name" value="Acid_Pase_AS"/>
</dbReference>